<dbReference type="SUPFAM" id="SSF47413">
    <property type="entry name" value="lambda repressor-like DNA-binding domains"/>
    <property type="match status" value="1"/>
</dbReference>
<dbReference type="Gene3D" id="1.10.260.40">
    <property type="entry name" value="lambda repressor-like DNA-binding domains"/>
    <property type="match status" value="1"/>
</dbReference>
<accession>A0A544W344</accession>
<dbReference type="Pfam" id="PF13560">
    <property type="entry name" value="HTH_31"/>
    <property type="match status" value="1"/>
</dbReference>
<feature type="domain" description="HTH cro/C1-type" evidence="1">
    <location>
        <begin position="35"/>
        <end position="82"/>
    </location>
</feature>
<dbReference type="InterPro" id="IPR041413">
    <property type="entry name" value="MLTR_LBD"/>
</dbReference>
<proteinExistence type="predicted"/>
<dbReference type="PANTHER" id="PTHR35010:SF2">
    <property type="entry name" value="BLL4672 PROTEIN"/>
    <property type="match status" value="1"/>
</dbReference>
<dbReference type="InterPro" id="IPR001387">
    <property type="entry name" value="Cro/C1-type_HTH"/>
</dbReference>
<reference evidence="2 3" key="1">
    <citation type="submission" date="2018-10" db="EMBL/GenBank/DDBJ databases">
        <title>Draft genome of Mycobacterium hodleri strain B.</title>
        <authorList>
            <person name="Amande T.J."/>
            <person name="Mcgenity T.J."/>
        </authorList>
    </citation>
    <scope>NUCLEOTIDE SEQUENCE [LARGE SCALE GENOMIC DNA]</scope>
    <source>
        <strain evidence="2 3">B</strain>
    </source>
</reference>
<dbReference type="EMBL" id="VIFX01000011">
    <property type="protein sequence ID" value="TQR86622.1"/>
    <property type="molecule type" value="Genomic_DNA"/>
</dbReference>
<dbReference type="AlphaFoldDB" id="A0A544W344"/>
<dbReference type="InterPro" id="IPR010982">
    <property type="entry name" value="Lambda_DNA-bd_dom_sf"/>
</dbReference>
<sequence>MSSGNALGDYLKLRRGRVRPEDVGLVAGPRRRVDGLRREELAALAGISADYYLRIEQGRNPHPSPQILDALARALRMDAAASAHLHQLARDRRLTYSDVERVGDDIASLIDQLPLPAFVAGRCLDCLASNQLARNLSPNFAPGRNLLRALFLDPAERRLHRDWDDAAAGVVGGLRQVADGETRDPRLDTLVDELRASSASFAELWARADVGYRPAGTSRLHHPELGELVFRRNRFAIPDSDGQHLQIYHPEPGTSTSEKLALLVTSAD</sequence>
<dbReference type="PROSITE" id="PS50943">
    <property type="entry name" value="HTH_CROC1"/>
    <property type="match status" value="1"/>
</dbReference>
<comment type="caution">
    <text evidence="2">The sequence shown here is derived from an EMBL/GenBank/DDBJ whole genome shotgun (WGS) entry which is preliminary data.</text>
</comment>
<keyword evidence="3" id="KW-1185">Reference proteome</keyword>
<evidence type="ECO:0000313" key="2">
    <source>
        <dbReference type="EMBL" id="TQR86622.1"/>
    </source>
</evidence>
<dbReference type="GO" id="GO:0003677">
    <property type="term" value="F:DNA binding"/>
    <property type="evidence" value="ECO:0007669"/>
    <property type="project" value="InterPro"/>
</dbReference>
<gene>
    <name evidence="2" type="ORF">D8S82_10755</name>
</gene>
<dbReference type="Gene3D" id="3.30.450.180">
    <property type="match status" value="1"/>
</dbReference>
<dbReference type="RefSeq" id="WP_142552086.1">
    <property type="nucleotide sequence ID" value="NZ_VIFX01000011.1"/>
</dbReference>
<dbReference type="Pfam" id="PF17765">
    <property type="entry name" value="MLTR_LBD"/>
    <property type="match status" value="1"/>
</dbReference>
<dbReference type="SMART" id="SM00530">
    <property type="entry name" value="HTH_XRE"/>
    <property type="match status" value="1"/>
</dbReference>
<dbReference type="Proteomes" id="UP000315759">
    <property type="component" value="Unassembled WGS sequence"/>
</dbReference>
<evidence type="ECO:0000313" key="3">
    <source>
        <dbReference type="Proteomes" id="UP000315759"/>
    </source>
</evidence>
<name>A0A544W344_9MYCO</name>
<evidence type="ECO:0000259" key="1">
    <source>
        <dbReference type="PROSITE" id="PS50943"/>
    </source>
</evidence>
<dbReference type="CDD" id="cd00093">
    <property type="entry name" value="HTH_XRE"/>
    <property type="match status" value="1"/>
</dbReference>
<dbReference type="PANTHER" id="PTHR35010">
    <property type="entry name" value="BLL4672 PROTEIN-RELATED"/>
    <property type="match status" value="1"/>
</dbReference>
<protein>
    <submittedName>
        <fullName evidence="2">Helix-turn-helix transcriptional regulator</fullName>
    </submittedName>
</protein>
<organism evidence="2 3">
    <name type="scientific">Mycolicibacterium hodleri</name>
    <dbReference type="NCBI Taxonomy" id="49897"/>
    <lineage>
        <taxon>Bacteria</taxon>
        <taxon>Bacillati</taxon>
        <taxon>Actinomycetota</taxon>
        <taxon>Actinomycetes</taxon>
        <taxon>Mycobacteriales</taxon>
        <taxon>Mycobacteriaceae</taxon>
        <taxon>Mycolicibacterium</taxon>
    </lineage>
</organism>